<organism evidence="7 8">
    <name type="scientific">Spizellomyces punctatus (strain DAOM BR117)</name>
    <dbReference type="NCBI Taxonomy" id="645134"/>
    <lineage>
        <taxon>Eukaryota</taxon>
        <taxon>Fungi</taxon>
        <taxon>Fungi incertae sedis</taxon>
        <taxon>Chytridiomycota</taxon>
        <taxon>Chytridiomycota incertae sedis</taxon>
        <taxon>Chytridiomycetes</taxon>
        <taxon>Spizellomycetales</taxon>
        <taxon>Spizellomycetaceae</taxon>
        <taxon>Spizellomyces</taxon>
    </lineage>
</organism>
<dbReference type="InterPro" id="IPR029145">
    <property type="entry name" value="NBAS_N"/>
</dbReference>
<dbReference type="eggNOG" id="KOG1797">
    <property type="taxonomic scope" value="Eukaryota"/>
</dbReference>
<evidence type="ECO:0000256" key="1">
    <source>
        <dbReference type="ARBA" id="ARBA00004240"/>
    </source>
</evidence>
<dbReference type="InParanoid" id="A0A0L0H8J3"/>
<dbReference type="GeneID" id="27690830"/>
<dbReference type="InterPro" id="IPR036322">
    <property type="entry name" value="WD40_repeat_dom_sf"/>
</dbReference>
<evidence type="ECO:0000256" key="4">
    <source>
        <dbReference type="ARBA" id="ARBA00022927"/>
    </source>
</evidence>
<dbReference type="GO" id="GO:0006890">
    <property type="term" value="P:retrograde vesicle-mediated transport, Golgi to endoplasmic reticulum"/>
    <property type="evidence" value="ECO:0007669"/>
    <property type="project" value="InterPro"/>
</dbReference>
<dbReference type="SUPFAM" id="SSF50978">
    <property type="entry name" value="WD40 repeat-like"/>
    <property type="match status" value="1"/>
</dbReference>
<accession>A0A0L0H8J3</accession>
<dbReference type="PANTHER" id="PTHR15922:SF2">
    <property type="entry name" value="NBAS SUBUNIT OF NRZ TETHERING COMPLEX"/>
    <property type="match status" value="1"/>
</dbReference>
<reference evidence="7 8" key="1">
    <citation type="submission" date="2009-08" db="EMBL/GenBank/DDBJ databases">
        <title>The Genome Sequence of Spizellomyces punctatus strain DAOM BR117.</title>
        <authorList>
            <consortium name="The Broad Institute Genome Sequencing Platform"/>
            <person name="Russ C."/>
            <person name="Cuomo C."/>
            <person name="Shea T."/>
            <person name="Young S.K."/>
            <person name="Zeng Q."/>
            <person name="Koehrsen M."/>
            <person name="Haas B."/>
            <person name="Borodovsky M."/>
            <person name="Guigo R."/>
            <person name="Alvarado L."/>
            <person name="Berlin A."/>
            <person name="Bochicchio J."/>
            <person name="Borenstein D."/>
            <person name="Chapman S."/>
            <person name="Chen Z."/>
            <person name="Engels R."/>
            <person name="Freedman E."/>
            <person name="Gellesch M."/>
            <person name="Goldberg J."/>
            <person name="Griggs A."/>
            <person name="Gujja S."/>
            <person name="Heiman D."/>
            <person name="Hepburn T."/>
            <person name="Howarth C."/>
            <person name="Jen D."/>
            <person name="Larson L."/>
            <person name="Lewis B."/>
            <person name="Mehta T."/>
            <person name="Park D."/>
            <person name="Pearson M."/>
            <person name="Roberts A."/>
            <person name="Saif S."/>
            <person name="Shenoy N."/>
            <person name="Sisk P."/>
            <person name="Stolte C."/>
            <person name="Sykes S."/>
            <person name="Thomson T."/>
            <person name="Walk T."/>
            <person name="White J."/>
            <person name="Yandava C."/>
            <person name="Burger G."/>
            <person name="Gray M.W."/>
            <person name="Holland P.W.H."/>
            <person name="King N."/>
            <person name="Lang F.B.F."/>
            <person name="Roger A.J."/>
            <person name="Ruiz-Trillo I."/>
            <person name="Lander E."/>
            <person name="Nusbaum C."/>
        </authorList>
    </citation>
    <scope>NUCLEOTIDE SEQUENCE [LARGE SCALE GENOMIC DNA]</scope>
    <source>
        <strain evidence="7 8">DAOM BR117</strain>
    </source>
</reference>
<evidence type="ECO:0000259" key="6">
    <source>
        <dbReference type="Pfam" id="PF15492"/>
    </source>
</evidence>
<keyword evidence="3" id="KW-0256">Endoplasmic reticulum</keyword>
<dbReference type="GO" id="GO:0000149">
    <property type="term" value="F:SNARE binding"/>
    <property type="evidence" value="ECO:0007669"/>
    <property type="project" value="TreeGrafter"/>
</dbReference>
<dbReference type="InterPro" id="IPR013244">
    <property type="entry name" value="Sec39_domain"/>
</dbReference>
<evidence type="ECO:0000313" key="8">
    <source>
        <dbReference type="Proteomes" id="UP000053201"/>
    </source>
</evidence>
<evidence type="ECO:0000256" key="2">
    <source>
        <dbReference type="ARBA" id="ARBA00022448"/>
    </source>
</evidence>
<dbReference type="Proteomes" id="UP000053201">
    <property type="component" value="Unassembled WGS sequence"/>
</dbReference>
<evidence type="ECO:0008006" key="9">
    <source>
        <dbReference type="Google" id="ProtNLM"/>
    </source>
</evidence>
<protein>
    <recommendedName>
        <fullName evidence="9">Sec39 domain-containing protein</fullName>
    </recommendedName>
</protein>
<dbReference type="Pfam" id="PF15492">
    <property type="entry name" value="Nbas_N"/>
    <property type="match status" value="1"/>
</dbReference>
<dbReference type="GO" id="GO:0015031">
    <property type="term" value="P:protein transport"/>
    <property type="evidence" value="ECO:0007669"/>
    <property type="project" value="UniProtKB-KW"/>
</dbReference>
<sequence>MPGKLPPDRLGFDREDAILYELVPVSEWLPDDSSGEHRAIMRTPGKITQAVSSSYSSVPQRLLKNIAARLVRTLDGLVVSASVPPALVQLLPFVRSSWILEASPCGEYLAVVTDEMLEIRSKKEAFEVTGVVSLDRDGFPSWRRIAWSLDSQLLAVTGSDGRVQIVRTDGVLMCSISSKTKEAGSGRGSISLPTRPVEVEWEDLGEAYRDPVGFIEPISTLLFVRPERDSKTPVFMFENHHYTHELITITYDGLLRSYLINLDGLAQALPPPSTTSYVPALHGRRSSTAGLSILRESKQHPGQITYYHKFSFRHWHMCVCTAVADVTRGVLLVSGKGVHVRGSKLRDGKEASLTGFISEWKLIWEKPHYQMEGVEVTKANLDVPLDDHAAEGLWGSIRKVFTIDSVLMSIQPSRRMLYLDTIHRIYLSPAGTHLVTLDCGGTVKVWAVKGLELLLEWTSAELHEQLKRSSTTITEGTDVDLRSSNHVNGISGSPTVVSVGWWSNSSITLAFLDGSVFILNLPHLTDLLGNSLQKLRCHPDVVSMNGDRLFILDCEKKIVRLCVRDGVYSPMRATSDDHLIDEDQNEDPRQKTAVERLLSIAARPLRFVTDTFLWHWEDETSPSRKMVTVQRRKYRLLCLFKTTPLEAMRRKIQREDFGAALELAAQFGLSMDEVYKAQWVRAEVSEDSIRDFLVKVENRSWVLRNCLERVPPSPKATKLLLQYGLEQTGSVTLDDVERDVENLLDDLCEQPSASAVQATLDDEQGHLPSTAELCLYRYRFLKYLDRLETHEAIYAGAFDDRNTEGSHSNFAEHFAWFRDCDLVVQAINYATTKNIPALQQLFTRHGREVLPFRLGILKQLPETADPREYAHLLPVIDGHSGQEMEWQVIPWRKPDWTESDTVRDFIGIVEEGNEQESEEVLPTGCRQYNYPASLEVIRDWYRERAGEVEGLSGQVDFALELIRSGIDNNVTGLEDLAEDLQTLSELIYDCYSPDSKAALDLSLDRLCSLYPGEVVRLFLVEAETRTVVSIMDRFVLPFLSRQALRWERQLREGNEMVPPEPQEAIRNILHEWLIEVADEHLDWCVAVFETFSATPTGNHRIIGSRKDLADLSMQCAYRCTRTNALGEFRKLLKSIPFQNLQSTISPAEPIRKSMSWEDELELAMLEINDSNMALPSDLLDDPAVMDDLQERFQRFKVHVEAVAILERYGLARPLSWFLESDNNIDAQRQLVVQLARRSAGGEGMGAGGEHRFESEDEWSGLLDDMLELHQLGVLDRVPRRDIYVEFLSVVLSSGKFRLAKRIMQPESGLPPLPSDVSETLVINAAREFFDNAHSGDMNHGLMKKARDCLKVLPTSPILQTELNLIKATHQLTTRYNITLDPKEDILILPIQIRLHPDRLQLIQQILRRYPDAYNSAPSLLELTKMLLGEQYNRSVEVRAQAMIATAALEAKSYETAYQICEDLIRGMGEARSIDPLVAEAVCKVCMALGNVAEWPDLKKRMKVVGHALALCPTEKMVEGLALWRSLESEKTALDAVNRVPGIKSAPSLLGRLDGTSEMGSESWIFSVEKAIGELERQLLAFEDPGHLQATAKIKTLPRHPFYQNLQNVDSLKAYPGGELAGSTIQGGLLEALMRLRSAHGTFAAGMTQLDDNGEWIKDEDLLSYSAEIYASDAVLAFNCLLHQQEDHKAGEFFDGLPPSPANDLLACYYYAHKTFSRTLSADNRHFLAELPKYAPSDVIRNIDRLASTLDRPNGGPPAISSPLSPLRSVGDWDFDLPLPFSGDPQPPDTIDPAAAWPPPKRQQVLGEQAAEALTKARHYITLMENRRQERMLRSIYDRKGVDPLKFEQNDEYKRAVVLDMARTLDEAVLAEAFKLAHEVGVSDLDVVLSRVAWLFCSEAISASVVEEQLKKYDVHLKEHPTQVEGVLQKIHDELDGRSHAKLLLLYEAFLTCQGPLNQTPKDQNLIDELKNRVAVLRVLCSTSSLASLDLKQAVAAQYIGLDAFVSALNVTSLQTLNDVTALIPQLLELENVPVSPDVPVTGHVKQVPGISTIISTIYLQYSKSLIPTVPWEYMEEGSVASKISQIIHLFDHLLPKDLLALTSLLTTHHEAIGIPVAYRCDIVARAKAIAHKQVQDHITGAELVVSQLQNIDRHLTLVNDLHAVVDDATAETIAPERIQQFDSAFEEGPKAAAIICMRMIIAGTSPVIMHKICCILEKSFGSQMSFSMSDMYEETMWCILGHPRDPMYASVFRRGVDSPSGALERILASIASHQTTKSDPPQSAITDALAVQPETNAGTTSGWDAGEGWDLDTGDGWDIGGIDDSLPSLAVAGDSSDGWDISGIEDLPRQQVMSETQEGWETGDELLGPADTSTSESASGWDLDLPVPVMKETEAAITDTNERLKKVLGDVVHNLGSVDADLRMKALSLLQKYYAFQSVDAQQLQTTKLVLMIQQVWGINVRSNQLNNPSQRPELFQDLLSATETAPQAQCLVAVLTEWLPIPAVDIEPYSVPGYLQRCWRNLFCWMVEHGEFGMFMLTRVEFGGFDILDEEAERMLLQILQDIDLDAEYLKHAFLSRRYLIVHDAVGRLELISATSLERLAADRILHIILCCRGLSALLVGTPLWQSIRQTLLSGPQEQSDDPSHSNKHRELLGVVVSDLTSAGYVSAAAGLTFGYASAAGDGLRVTAFRKILGFAGVDSAGSGNNTTGADYVLEDKIIGRYLGMGMDGSKNSRQ</sequence>
<proteinExistence type="predicted"/>
<comment type="subcellular location">
    <subcellularLocation>
        <location evidence="1">Endoplasmic reticulum</location>
    </subcellularLocation>
</comment>
<feature type="domain" description="Sec39" evidence="5">
    <location>
        <begin position="823"/>
        <end position="1533"/>
    </location>
</feature>
<dbReference type="RefSeq" id="XP_016605279.1">
    <property type="nucleotide sequence ID" value="XM_016755789.1"/>
</dbReference>
<dbReference type="OrthoDB" id="27490at2759"/>
<keyword evidence="4" id="KW-0653">Protein transport</keyword>
<dbReference type="STRING" id="645134.A0A0L0H8J3"/>
<keyword evidence="8" id="KW-1185">Reference proteome</keyword>
<keyword evidence="2" id="KW-0813">Transport</keyword>
<dbReference type="VEuPathDB" id="FungiDB:SPPG_07625"/>
<gene>
    <name evidence="7" type="ORF">SPPG_07625</name>
</gene>
<dbReference type="Pfam" id="PF08314">
    <property type="entry name" value="Sec39"/>
    <property type="match status" value="1"/>
</dbReference>
<evidence type="ECO:0000313" key="7">
    <source>
        <dbReference type="EMBL" id="KNC97239.1"/>
    </source>
</evidence>
<dbReference type="EMBL" id="KQ257465">
    <property type="protein sequence ID" value="KNC97239.1"/>
    <property type="molecule type" value="Genomic_DNA"/>
</dbReference>
<evidence type="ECO:0000256" key="3">
    <source>
        <dbReference type="ARBA" id="ARBA00022824"/>
    </source>
</evidence>
<dbReference type="GO" id="GO:0070939">
    <property type="term" value="C:Dsl1/NZR complex"/>
    <property type="evidence" value="ECO:0007669"/>
    <property type="project" value="TreeGrafter"/>
</dbReference>
<name>A0A0L0H8J3_SPIPD</name>
<evidence type="ECO:0000259" key="5">
    <source>
        <dbReference type="Pfam" id="PF08314"/>
    </source>
</evidence>
<feature type="domain" description="Neuroblastoma-amplified sequence N-terminal" evidence="6">
    <location>
        <begin position="100"/>
        <end position="170"/>
    </location>
</feature>
<dbReference type="PANTHER" id="PTHR15922">
    <property type="entry name" value="NEUROBLASTOMA-AMPLIFIED SEQUENCE"/>
    <property type="match status" value="1"/>
</dbReference>